<proteinExistence type="predicted"/>
<dbReference type="EMBL" id="PTQV01000145">
    <property type="protein sequence ID" value="RJP76227.1"/>
    <property type="molecule type" value="Genomic_DNA"/>
</dbReference>
<dbReference type="Proteomes" id="UP000266144">
    <property type="component" value="Unassembled WGS sequence"/>
</dbReference>
<accession>A0A3A4RQ05</accession>
<evidence type="ECO:0000313" key="2">
    <source>
        <dbReference type="Proteomes" id="UP000266144"/>
    </source>
</evidence>
<gene>
    <name evidence="1" type="ORF">C5O68_12765</name>
</gene>
<dbReference type="RefSeq" id="WP_119943764.1">
    <property type="nucleotide sequence ID" value="NZ_JACSYQ010000042.1"/>
</dbReference>
<comment type="caution">
    <text evidence="1">The sequence shown here is derived from an EMBL/GenBank/DDBJ whole genome shotgun (WGS) entry which is preliminary data.</text>
</comment>
<sequence length="169" mass="20015">MIADKLEAISTNLEEIQEILVGNGTALAKREISKVLNDLDDIYNELTSTEYYEQQETLKEQTERMKQRVVSEVIGELEWREYSYYKNFWGDMDLLKCLSNFDGFLFISTYLAEIAKENDYPMDKNQVLNYVWELLAIDIAKKKRDKKNLLDLWTSSIEYTRGMMIYEEN</sequence>
<reference evidence="2" key="1">
    <citation type="submission" date="2018-02" db="EMBL/GenBank/DDBJ databases">
        <authorList>
            <person name="Handem S."/>
        </authorList>
    </citation>
    <scope>NUCLEOTIDE SEQUENCE [LARGE SCALE GENOMIC DNA]</scope>
    <source>
        <strain evidence="2">Spain939</strain>
    </source>
</reference>
<organism evidence="1 2">
    <name type="scientific">Streptococcus pseudopneumoniae</name>
    <dbReference type="NCBI Taxonomy" id="257758"/>
    <lineage>
        <taxon>Bacteria</taxon>
        <taxon>Bacillati</taxon>
        <taxon>Bacillota</taxon>
        <taxon>Bacilli</taxon>
        <taxon>Lactobacillales</taxon>
        <taxon>Streptococcaceae</taxon>
        <taxon>Streptococcus</taxon>
    </lineage>
</organism>
<dbReference type="AlphaFoldDB" id="A0A3A4RQ05"/>
<evidence type="ECO:0000313" key="1">
    <source>
        <dbReference type="EMBL" id="RJP76227.1"/>
    </source>
</evidence>
<protein>
    <submittedName>
        <fullName evidence="1">Uncharacterized protein</fullName>
    </submittedName>
</protein>
<name>A0A3A4RQ05_9STRE</name>